<keyword evidence="2" id="KW-1133">Transmembrane helix</keyword>
<dbReference type="Proteomes" id="UP001486207">
    <property type="component" value="Unassembled WGS sequence"/>
</dbReference>
<accession>A0ABV1XWV7</accession>
<dbReference type="EMBL" id="JBEPFB010000012">
    <property type="protein sequence ID" value="MER7376082.1"/>
    <property type="molecule type" value="Genomic_DNA"/>
</dbReference>
<evidence type="ECO:0000256" key="1">
    <source>
        <dbReference type="SAM" id="MobiDB-lite"/>
    </source>
</evidence>
<proteinExistence type="predicted"/>
<feature type="transmembrane region" description="Helical" evidence="2">
    <location>
        <begin position="50"/>
        <end position="69"/>
    </location>
</feature>
<dbReference type="Pfam" id="PF11298">
    <property type="entry name" value="DUF3099"/>
    <property type="match status" value="1"/>
</dbReference>
<keyword evidence="4" id="KW-1185">Reference proteome</keyword>
<keyword evidence="2" id="KW-0472">Membrane</keyword>
<protein>
    <submittedName>
        <fullName evidence="3">DUF3099 domain-containing protein</fullName>
    </submittedName>
</protein>
<evidence type="ECO:0000313" key="3">
    <source>
        <dbReference type="EMBL" id="MER7376082.1"/>
    </source>
</evidence>
<gene>
    <name evidence="3" type="ORF">ABT384_25960</name>
</gene>
<dbReference type="InterPro" id="IPR021449">
    <property type="entry name" value="DUF3099"/>
</dbReference>
<evidence type="ECO:0000313" key="4">
    <source>
        <dbReference type="Proteomes" id="UP001486207"/>
    </source>
</evidence>
<comment type="caution">
    <text evidence="3">The sequence shown here is derived from an EMBL/GenBank/DDBJ whole genome shotgun (WGS) entry which is preliminary data.</text>
</comment>
<organism evidence="3 4">
    <name type="scientific">Streptomyces lanatus</name>
    <dbReference type="NCBI Taxonomy" id="66900"/>
    <lineage>
        <taxon>Bacteria</taxon>
        <taxon>Bacillati</taxon>
        <taxon>Actinomycetota</taxon>
        <taxon>Actinomycetes</taxon>
        <taxon>Kitasatosporales</taxon>
        <taxon>Streptomycetaceae</taxon>
        <taxon>Streptomyces</taxon>
    </lineage>
</organism>
<reference evidence="3 4" key="1">
    <citation type="submission" date="2024-06" db="EMBL/GenBank/DDBJ databases">
        <title>The Natural Products Discovery Center: Release of the First 8490 Sequenced Strains for Exploring Actinobacteria Biosynthetic Diversity.</title>
        <authorList>
            <person name="Kalkreuter E."/>
            <person name="Kautsar S.A."/>
            <person name="Yang D."/>
            <person name="Bader C.D."/>
            <person name="Teijaro C.N."/>
            <person name="Fluegel L."/>
            <person name="Davis C.M."/>
            <person name="Simpson J.R."/>
            <person name="Lauterbach L."/>
            <person name="Steele A.D."/>
            <person name="Gui C."/>
            <person name="Meng S."/>
            <person name="Li G."/>
            <person name="Viehrig K."/>
            <person name="Ye F."/>
            <person name="Su P."/>
            <person name="Kiefer A.F."/>
            <person name="Nichols A."/>
            <person name="Cepeda A.J."/>
            <person name="Yan W."/>
            <person name="Fan B."/>
            <person name="Jiang Y."/>
            <person name="Adhikari A."/>
            <person name="Zheng C.-J."/>
            <person name="Schuster L."/>
            <person name="Cowan T.M."/>
            <person name="Smanski M.J."/>
            <person name="Chevrette M.G."/>
            <person name="De Carvalho L.P.S."/>
            <person name="Shen B."/>
        </authorList>
    </citation>
    <scope>NUCLEOTIDE SEQUENCE [LARGE SCALE GENOMIC DNA]</scope>
    <source>
        <strain evidence="3 4">NPDC000155</strain>
    </source>
</reference>
<feature type="region of interest" description="Disordered" evidence="1">
    <location>
        <begin position="1"/>
        <end position="20"/>
    </location>
</feature>
<sequence length="77" mass="8656">MNNCYYNCSPKRNERDRHKRSRRGIRPMLFLVAALLLLGVLLGAVAHAPLAFTAVTAAVIAVWLAVFAARERHARRN</sequence>
<keyword evidence="2" id="KW-0812">Transmembrane</keyword>
<feature type="transmembrane region" description="Helical" evidence="2">
    <location>
        <begin position="25"/>
        <end position="44"/>
    </location>
</feature>
<name>A0ABV1XWV7_9ACTN</name>
<evidence type="ECO:0000256" key="2">
    <source>
        <dbReference type="SAM" id="Phobius"/>
    </source>
</evidence>